<keyword evidence="4" id="KW-0808">Transferase</keyword>
<evidence type="ECO:0000313" key="8">
    <source>
        <dbReference type="EMBL" id="KAH0631700.1"/>
    </source>
</evidence>
<keyword evidence="1" id="KW-0963">Cytoplasm</keyword>
<keyword evidence="5" id="KW-0949">S-adenosyl-L-methionine</keyword>
<feature type="domain" description="16S/18S rRNA aminocarboxypropyltransferase Tsr3 C-terminal" evidence="7">
    <location>
        <begin position="4"/>
        <end position="85"/>
    </location>
</feature>
<evidence type="ECO:0000256" key="5">
    <source>
        <dbReference type="ARBA" id="ARBA00022691"/>
    </source>
</evidence>
<evidence type="ECO:0000256" key="6">
    <source>
        <dbReference type="SAM" id="MobiDB-lite"/>
    </source>
</evidence>
<evidence type="ECO:0000256" key="1">
    <source>
        <dbReference type="ARBA" id="ARBA00022490"/>
    </source>
</evidence>
<gene>
    <name evidence="8" type="ORF">JD844_019447</name>
</gene>
<dbReference type="PANTHER" id="PTHR20426">
    <property type="entry name" value="RIBOSOME BIOGENESIS PROTEIN TSR3 HOMOLOG"/>
    <property type="match status" value="1"/>
</dbReference>
<dbReference type="EMBL" id="JAIPUX010000026">
    <property type="protein sequence ID" value="KAH0631700.1"/>
    <property type="molecule type" value="Genomic_DNA"/>
</dbReference>
<evidence type="ECO:0000256" key="4">
    <source>
        <dbReference type="ARBA" id="ARBA00022679"/>
    </source>
</evidence>
<evidence type="ECO:0000313" key="9">
    <source>
        <dbReference type="Proteomes" id="UP000826234"/>
    </source>
</evidence>
<dbReference type="InterPro" id="IPR022968">
    <property type="entry name" value="Tsr3-like"/>
</dbReference>
<comment type="caution">
    <text evidence="8">The sequence shown here is derived from an EMBL/GenBank/DDBJ whole genome shotgun (WGS) entry which is preliminary data.</text>
</comment>
<evidence type="ECO:0000259" key="7">
    <source>
        <dbReference type="Pfam" id="PF04034"/>
    </source>
</evidence>
<sequence>MKGGCLRLLPYLVAANPVNYGRPWKLSCVEAFAATLCIVGFSDLATILLHKFKWGKVFLDLNRDLLEKYAACASEEEVLKVEIEFLAHAQEKEELEIDPFDVDSGMEFSNLNRPTGVSQQINEDESSEEETSEDDDEKSSSSIDSSSPEDSNAPSAVPSKPAVQETMEEIVTFQP</sequence>
<organism evidence="8 9">
    <name type="scientific">Phrynosoma platyrhinos</name>
    <name type="common">Desert horned lizard</name>
    <dbReference type="NCBI Taxonomy" id="52577"/>
    <lineage>
        <taxon>Eukaryota</taxon>
        <taxon>Metazoa</taxon>
        <taxon>Chordata</taxon>
        <taxon>Craniata</taxon>
        <taxon>Vertebrata</taxon>
        <taxon>Euteleostomi</taxon>
        <taxon>Lepidosauria</taxon>
        <taxon>Squamata</taxon>
        <taxon>Bifurcata</taxon>
        <taxon>Unidentata</taxon>
        <taxon>Episquamata</taxon>
        <taxon>Toxicofera</taxon>
        <taxon>Iguania</taxon>
        <taxon>Phrynosomatidae</taxon>
        <taxon>Phrynosomatinae</taxon>
        <taxon>Phrynosoma</taxon>
    </lineage>
</organism>
<feature type="compositionally biased region" description="Low complexity" evidence="6">
    <location>
        <begin position="140"/>
        <end position="151"/>
    </location>
</feature>
<dbReference type="InterPro" id="IPR007177">
    <property type="entry name" value="Tsr3_C"/>
</dbReference>
<name>A0ABQ7TQJ2_PHRPL</name>
<feature type="compositionally biased region" description="Acidic residues" evidence="6">
    <location>
        <begin position="122"/>
        <end position="137"/>
    </location>
</feature>
<dbReference type="PANTHER" id="PTHR20426:SF0">
    <property type="entry name" value="18S RRNA AMINOCARBOXYPROPYLTRANSFERASE"/>
    <property type="match status" value="1"/>
</dbReference>
<feature type="region of interest" description="Disordered" evidence="6">
    <location>
        <begin position="106"/>
        <end position="175"/>
    </location>
</feature>
<evidence type="ECO:0000256" key="3">
    <source>
        <dbReference type="ARBA" id="ARBA00022552"/>
    </source>
</evidence>
<dbReference type="Pfam" id="PF04034">
    <property type="entry name" value="Ribo_biogen_C"/>
    <property type="match status" value="1"/>
</dbReference>
<dbReference type="Proteomes" id="UP000826234">
    <property type="component" value="Unassembled WGS sequence"/>
</dbReference>
<feature type="compositionally biased region" description="Polar residues" evidence="6">
    <location>
        <begin position="107"/>
        <end position="121"/>
    </location>
</feature>
<keyword evidence="2" id="KW-0690">Ribosome biogenesis</keyword>
<proteinExistence type="predicted"/>
<keyword evidence="3" id="KW-0698">rRNA processing</keyword>
<keyword evidence="9" id="KW-1185">Reference proteome</keyword>
<reference evidence="8 9" key="1">
    <citation type="journal article" date="2022" name="Gigascience">
        <title>A chromosome-level genome assembly and annotation of the desert horned lizard, Phrynosoma platyrhinos, provides insight into chromosomal rearrangements among reptiles.</title>
        <authorList>
            <person name="Koochekian N."/>
            <person name="Ascanio A."/>
            <person name="Farleigh K."/>
            <person name="Card D.C."/>
            <person name="Schield D.R."/>
            <person name="Castoe T.A."/>
            <person name="Jezkova T."/>
        </authorList>
    </citation>
    <scope>NUCLEOTIDE SEQUENCE [LARGE SCALE GENOMIC DNA]</scope>
    <source>
        <strain evidence="8">NK-2021</strain>
    </source>
</reference>
<protein>
    <recommendedName>
        <fullName evidence="7">16S/18S rRNA aminocarboxypropyltransferase Tsr3 C-terminal domain-containing protein</fullName>
    </recommendedName>
</protein>
<evidence type="ECO:0000256" key="2">
    <source>
        <dbReference type="ARBA" id="ARBA00022517"/>
    </source>
</evidence>
<accession>A0ABQ7TQJ2</accession>